<reference evidence="2" key="3">
    <citation type="submission" date="2015-04" db="UniProtKB">
        <authorList>
            <consortium name="EnsemblPlants"/>
        </authorList>
    </citation>
    <scope>IDENTIFICATION</scope>
</reference>
<feature type="region of interest" description="Disordered" evidence="1">
    <location>
        <begin position="1"/>
        <end position="21"/>
    </location>
</feature>
<dbReference type="Gramene" id="LPERR12G06660.1">
    <property type="protein sequence ID" value="LPERR12G06660.1"/>
    <property type="gene ID" value="LPERR12G06660"/>
</dbReference>
<name>A0A0D9XY84_9ORYZ</name>
<accession>A0A0D9XY84</accession>
<evidence type="ECO:0000256" key="1">
    <source>
        <dbReference type="SAM" id="MobiDB-lite"/>
    </source>
</evidence>
<dbReference type="HOGENOM" id="CLU_1899211_0_0_1"/>
<evidence type="ECO:0000313" key="2">
    <source>
        <dbReference type="EnsemblPlants" id="LPERR12G06660.1"/>
    </source>
</evidence>
<proteinExistence type="predicted"/>
<sequence length="134" mass="14784">MHADADGPSPTWDSQAAPQPTTPLSSPIALWILALSHRILNSASRRLYFQQPGRSPRHLKTTFSSILFLTSIIGDQIRPSRGATPTDQSLVVLASPIAYRSRTRNRSRMTTLANTEPRCHLRTMSMAVMAASRS</sequence>
<reference evidence="3" key="2">
    <citation type="submission" date="2013-12" db="EMBL/GenBank/DDBJ databases">
        <authorList>
            <person name="Yu Y."/>
            <person name="Lee S."/>
            <person name="de Baynast K."/>
            <person name="Wissotski M."/>
            <person name="Liu L."/>
            <person name="Talag J."/>
            <person name="Goicoechea J."/>
            <person name="Angelova A."/>
            <person name="Jetty R."/>
            <person name="Kudrna D."/>
            <person name="Golser W."/>
            <person name="Rivera L."/>
            <person name="Zhang J."/>
            <person name="Wing R."/>
        </authorList>
    </citation>
    <scope>NUCLEOTIDE SEQUENCE</scope>
</reference>
<reference evidence="2 3" key="1">
    <citation type="submission" date="2012-08" db="EMBL/GenBank/DDBJ databases">
        <title>Oryza genome evolution.</title>
        <authorList>
            <person name="Wing R.A."/>
        </authorList>
    </citation>
    <scope>NUCLEOTIDE SEQUENCE</scope>
</reference>
<keyword evidence="3" id="KW-1185">Reference proteome</keyword>
<dbReference type="AlphaFoldDB" id="A0A0D9XY84"/>
<organism evidence="2 3">
    <name type="scientific">Leersia perrieri</name>
    <dbReference type="NCBI Taxonomy" id="77586"/>
    <lineage>
        <taxon>Eukaryota</taxon>
        <taxon>Viridiplantae</taxon>
        <taxon>Streptophyta</taxon>
        <taxon>Embryophyta</taxon>
        <taxon>Tracheophyta</taxon>
        <taxon>Spermatophyta</taxon>
        <taxon>Magnoliopsida</taxon>
        <taxon>Liliopsida</taxon>
        <taxon>Poales</taxon>
        <taxon>Poaceae</taxon>
        <taxon>BOP clade</taxon>
        <taxon>Oryzoideae</taxon>
        <taxon>Oryzeae</taxon>
        <taxon>Oryzinae</taxon>
        <taxon>Leersia</taxon>
    </lineage>
</organism>
<feature type="compositionally biased region" description="Polar residues" evidence="1">
    <location>
        <begin position="11"/>
        <end position="21"/>
    </location>
</feature>
<protein>
    <submittedName>
        <fullName evidence="2">Uncharacterized protein</fullName>
    </submittedName>
</protein>
<dbReference type="EnsemblPlants" id="LPERR12G06660.1">
    <property type="protein sequence ID" value="LPERR12G06660.1"/>
    <property type="gene ID" value="LPERR12G06660"/>
</dbReference>
<evidence type="ECO:0000313" key="3">
    <source>
        <dbReference type="Proteomes" id="UP000032180"/>
    </source>
</evidence>
<dbReference type="Proteomes" id="UP000032180">
    <property type="component" value="Chromosome 12"/>
</dbReference>